<dbReference type="KEGG" id="emc:129324427"/>
<evidence type="ECO:0000313" key="20">
    <source>
        <dbReference type="Proteomes" id="UP001190640"/>
    </source>
</evidence>
<keyword evidence="10" id="KW-0325">Glycoprotein</keyword>
<keyword evidence="9" id="KW-1015">Disulfide bond</keyword>
<keyword evidence="5" id="KW-0336">GPI-anchor</keyword>
<evidence type="ECO:0000256" key="6">
    <source>
        <dbReference type="ARBA" id="ARBA00022729"/>
    </source>
</evidence>
<organism evidence="20 21">
    <name type="scientific">Eublepharis macularius</name>
    <name type="common">Leopard gecko</name>
    <name type="synonym">Cyrtodactylus macularius</name>
    <dbReference type="NCBI Taxonomy" id="481883"/>
    <lineage>
        <taxon>Eukaryota</taxon>
        <taxon>Metazoa</taxon>
        <taxon>Chordata</taxon>
        <taxon>Craniata</taxon>
        <taxon>Vertebrata</taxon>
        <taxon>Euteleostomi</taxon>
        <taxon>Lepidosauria</taxon>
        <taxon>Squamata</taxon>
        <taxon>Bifurcata</taxon>
        <taxon>Gekkota</taxon>
        <taxon>Eublepharidae</taxon>
        <taxon>Eublepharinae</taxon>
        <taxon>Eublepharis</taxon>
    </lineage>
</organism>
<feature type="domain" description="Repulsive guidance molecule C-terminal" evidence="18">
    <location>
        <begin position="145"/>
        <end position="368"/>
    </location>
</feature>
<feature type="chain" id="PRO_5041734083" description="Hemojuvelin" evidence="17">
    <location>
        <begin position="35"/>
        <end position="418"/>
    </location>
</feature>
<evidence type="ECO:0000256" key="1">
    <source>
        <dbReference type="ARBA" id="ARBA00004609"/>
    </source>
</evidence>
<dbReference type="InterPro" id="IPR010536">
    <property type="entry name" value="RGM_N"/>
</dbReference>
<evidence type="ECO:0000256" key="5">
    <source>
        <dbReference type="ARBA" id="ARBA00022622"/>
    </source>
</evidence>
<evidence type="ECO:0000256" key="13">
    <source>
        <dbReference type="ARBA" id="ARBA00066279"/>
    </source>
</evidence>
<evidence type="ECO:0000256" key="12">
    <source>
        <dbReference type="ARBA" id="ARBA00053187"/>
    </source>
</evidence>
<evidence type="ECO:0000256" key="2">
    <source>
        <dbReference type="ARBA" id="ARBA00005321"/>
    </source>
</evidence>
<keyword evidence="11" id="KW-0449">Lipoprotein</keyword>
<evidence type="ECO:0000256" key="4">
    <source>
        <dbReference type="ARBA" id="ARBA00022553"/>
    </source>
</evidence>
<dbReference type="Pfam" id="PF06535">
    <property type="entry name" value="RGM_N"/>
    <property type="match status" value="1"/>
</dbReference>
<evidence type="ECO:0000313" key="21">
    <source>
        <dbReference type="RefSeq" id="XP_054827656.1"/>
    </source>
</evidence>
<gene>
    <name evidence="21" type="primary">LOC129324427</name>
</gene>
<evidence type="ECO:0000256" key="14">
    <source>
        <dbReference type="ARBA" id="ARBA00070006"/>
    </source>
</evidence>
<dbReference type="GO" id="GO:0098552">
    <property type="term" value="C:side of membrane"/>
    <property type="evidence" value="ECO:0007669"/>
    <property type="project" value="UniProtKB-KW"/>
</dbReference>
<dbReference type="FunFam" id="3.40.1000.10:FF:000003">
    <property type="entry name" value="hemojuvelin isoform X1"/>
    <property type="match status" value="1"/>
</dbReference>
<feature type="domain" description="Repulsive guidance molecule N-terminal" evidence="19">
    <location>
        <begin position="36"/>
        <end position="103"/>
    </location>
</feature>
<dbReference type="Proteomes" id="UP001190640">
    <property type="component" value="Chromosome 2"/>
</dbReference>
<evidence type="ECO:0000256" key="7">
    <source>
        <dbReference type="ARBA" id="ARBA00022813"/>
    </source>
</evidence>
<evidence type="ECO:0000256" key="17">
    <source>
        <dbReference type="SAM" id="SignalP"/>
    </source>
</evidence>
<keyword evidence="3" id="KW-1003">Cell membrane</keyword>
<proteinExistence type="inferred from homology"/>
<evidence type="ECO:0000256" key="11">
    <source>
        <dbReference type="ARBA" id="ARBA00023288"/>
    </source>
</evidence>
<comment type="subunit">
    <text evidence="13">Interacts with BMP2 and BMP4. Interacts with BMP6. Interacts with BMPR1B. Interacts with TMPRSS6.</text>
</comment>
<keyword evidence="4" id="KW-0597">Phosphoprotein</keyword>
<dbReference type="PANTHER" id="PTHR31428:SF3">
    <property type="entry name" value="HEMOJUVELIN"/>
    <property type="match status" value="1"/>
</dbReference>
<dbReference type="InterPro" id="IPR040287">
    <property type="entry name" value="RGM"/>
</dbReference>
<dbReference type="RefSeq" id="XP_054827656.1">
    <property type="nucleotide sequence ID" value="XM_054971681.1"/>
</dbReference>
<evidence type="ECO:0000259" key="19">
    <source>
        <dbReference type="Pfam" id="PF06535"/>
    </source>
</evidence>
<dbReference type="Pfam" id="PF06534">
    <property type="entry name" value="RGM_C"/>
    <property type="match status" value="1"/>
</dbReference>
<evidence type="ECO:0000256" key="16">
    <source>
        <dbReference type="ARBA" id="ARBA00077667"/>
    </source>
</evidence>
<dbReference type="GO" id="GO:0005886">
    <property type="term" value="C:plasma membrane"/>
    <property type="evidence" value="ECO:0007669"/>
    <property type="project" value="UniProtKB-SubCell"/>
</dbReference>
<keyword evidence="8" id="KW-0472">Membrane</keyword>
<keyword evidence="6 17" id="KW-0732">Signal</keyword>
<evidence type="ECO:0000256" key="9">
    <source>
        <dbReference type="ARBA" id="ARBA00023157"/>
    </source>
</evidence>
<dbReference type="AlphaFoldDB" id="A0AA97KRK1"/>
<reference evidence="21" key="1">
    <citation type="submission" date="2025-08" db="UniProtKB">
        <authorList>
            <consortium name="RefSeq"/>
        </authorList>
    </citation>
    <scope>IDENTIFICATION</scope>
    <source>
        <tissue evidence="21">Blood</tissue>
    </source>
</reference>
<name>A0AA97KRK1_EUBMA</name>
<evidence type="ECO:0000256" key="15">
    <source>
        <dbReference type="ARBA" id="ARBA00076509"/>
    </source>
</evidence>
<evidence type="ECO:0000256" key="3">
    <source>
        <dbReference type="ARBA" id="ARBA00022475"/>
    </source>
</evidence>
<evidence type="ECO:0000256" key="10">
    <source>
        <dbReference type="ARBA" id="ARBA00023180"/>
    </source>
</evidence>
<keyword evidence="7" id="KW-0068">Autocatalytic cleavage</keyword>
<sequence length="418" mass="46150">MGTPARFKKPRGSAKARFFTEMLFLLLFCRHVHTHCKISRCNSEYLAATRNVRGPSKNAAYCIALRSYSRCTRRTARTCRGNLAYHSAVYGIEDLMIQNNCSRDGPTSPPWPPAPEPNKQSFESLDICDYEKSFARKHGQTPVHQHCAAFGDPHVRTFSDEFYTCRVEGSWPLLDNHYLFVQATSRPVAKGSDATAINKLTIIFKDMKECIDQKVYQAEIDNLPAAFVDGSMNGGERPGGSSLAIREGSPGAHVEIRAAYIGTTIAVRQAGKQLSFSIRVAEEVARSFTEEQDLQLCVGGCPPSQRISRGSCCYSGADPAVEKARLLCKGKLPTEDVYFQSCVFDVVSSGDANFSLAARDAFEDAKAFQLDRKKLHLFQTDAASSPKGSPLLLLLLFLLTAAMSGLQVHLYKDIFIGF</sequence>
<keyword evidence="20" id="KW-1185">Reference proteome</keyword>
<comment type="subcellular location">
    <subcellularLocation>
        <location evidence="1">Cell membrane</location>
        <topology evidence="1">Lipid-anchor</topology>
        <topology evidence="1">GPI-anchor</topology>
    </subcellularLocation>
</comment>
<dbReference type="GO" id="GO:0015026">
    <property type="term" value="F:coreceptor activity"/>
    <property type="evidence" value="ECO:0007669"/>
    <property type="project" value="TreeGrafter"/>
</dbReference>
<evidence type="ECO:0000256" key="8">
    <source>
        <dbReference type="ARBA" id="ARBA00023136"/>
    </source>
</evidence>
<dbReference type="GO" id="GO:0030509">
    <property type="term" value="P:BMP signaling pathway"/>
    <property type="evidence" value="ECO:0007669"/>
    <property type="project" value="TreeGrafter"/>
</dbReference>
<evidence type="ECO:0000259" key="18">
    <source>
        <dbReference type="Pfam" id="PF06534"/>
    </source>
</evidence>
<feature type="signal peptide" evidence="17">
    <location>
        <begin position="1"/>
        <end position="34"/>
    </location>
</feature>
<protein>
    <recommendedName>
        <fullName evidence="14">Hemojuvelin</fullName>
    </recommendedName>
    <alternativeName>
        <fullName evidence="16">Hemojuvelin BMP coreceptor</fullName>
    </alternativeName>
    <alternativeName>
        <fullName evidence="15">RGM domain family member C</fullName>
    </alternativeName>
</protein>
<accession>A0AA97KRK1</accession>
<comment type="similarity">
    <text evidence="2">Belongs to the repulsive guidance molecule (RGM) family.</text>
</comment>
<comment type="function">
    <text evidence="12">Acts as a bone morphogenetic protein (BMP) coreceptor. Through enhancement of BMP signaling regulates hepcidin (HAMP) expression and regulates iron homeostasis.</text>
</comment>
<dbReference type="GeneID" id="129324427"/>
<dbReference type="PANTHER" id="PTHR31428">
    <property type="entry name" value="RGM DOMAIN FAMILY MEMBER DRAG-1"/>
    <property type="match status" value="1"/>
</dbReference>
<dbReference type="Gene3D" id="3.40.1000.10">
    <property type="entry name" value="Mog1/PsbP, alpha/beta/alpha sandwich"/>
    <property type="match status" value="1"/>
</dbReference>
<dbReference type="InterPro" id="IPR009496">
    <property type="entry name" value="RGM_C"/>
</dbReference>